<dbReference type="InterPro" id="IPR043131">
    <property type="entry name" value="BCAT-like_N"/>
</dbReference>
<comment type="caution">
    <text evidence="6">The sequence shown here is derived from an EMBL/GenBank/DDBJ whole genome shotgun (WGS) entry which is preliminary data.</text>
</comment>
<dbReference type="Gene3D" id="3.30.470.10">
    <property type="match status" value="1"/>
</dbReference>
<dbReference type="Proteomes" id="UP001180020">
    <property type="component" value="Unassembled WGS sequence"/>
</dbReference>
<dbReference type="PANTHER" id="PTHR42825">
    <property type="entry name" value="AMINO ACID AMINOTRANSFERASE"/>
    <property type="match status" value="1"/>
</dbReference>
<dbReference type="AlphaFoldDB" id="A0AAV9FBT9"/>
<comment type="cofactor">
    <cofactor evidence="1">
        <name>pyridoxal 5'-phosphate</name>
        <dbReference type="ChEBI" id="CHEBI:597326"/>
    </cofactor>
</comment>
<dbReference type="SUPFAM" id="SSF56752">
    <property type="entry name" value="D-aminoacid aminotransferase-like PLP-dependent enzymes"/>
    <property type="match status" value="1"/>
</dbReference>
<keyword evidence="5" id="KW-0663">Pyridoxal phosphate</keyword>
<dbReference type="GO" id="GO:0004084">
    <property type="term" value="F:branched-chain-amino-acid transaminase activity"/>
    <property type="evidence" value="ECO:0007669"/>
    <property type="project" value="InterPro"/>
</dbReference>
<proteinExistence type="inferred from homology"/>
<dbReference type="InterPro" id="IPR005786">
    <property type="entry name" value="B_amino_transII"/>
</dbReference>
<protein>
    <submittedName>
        <fullName evidence="6">Uncharacterized protein</fullName>
    </submittedName>
</protein>
<evidence type="ECO:0000256" key="2">
    <source>
        <dbReference type="ARBA" id="ARBA00009320"/>
    </source>
</evidence>
<sequence>MDSSIFGVPSRVSLKALKLTGNKMIPPPGKGSLYIRPLLIGSGPLLGVAPAPDYTFLVYASPVGNYFKEGRAPINLLVEDRMHHSSPGGTGGIKTITNYAPVKERPIPIEELMAADEVFCTGTAIVFAPVSSVTYLGKRVHYNVGELSEKLYANLTGIQMGLLEDKMGWTVELE</sequence>
<reference evidence="6" key="1">
    <citation type="journal article" date="2023" name="Nat. Commun.">
        <title>Diploid and tetraploid genomes of Acorus and the evolution of monocots.</title>
        <authorList>
            <person name="Ma L."/>
            <person name="Liu K.W."/>
            <person name="Li Z."/>
            <person name="Hsiao Y.Y."/>
            <person name="Qi Y."/>
            <person name="Fu T."/>
            <person name="Tang G.D."/>
            <person name="Zhang D."/>
            <person name="Sun W.H."/>
            <person name="Liu D.K."/>
            <person name="Li Y."/>
            <person name="Chen G.Z."/>
            <person name="Liu X.D."/>
            <person name="Liao X.Y."/>
            <person name="Jiang Y.T."/>
            <person name="Yu X."/>
            <person name="Hao Y."/>
            <person name="Huang J."/>
            <person name="Zhao X.W."/>
            <person name="Ke S."/>
            <person name="Chen Y.Y."/>
            <person name="Wu W.L."/>
            <person name="Hsu J.L."/>
            <person name="Lin Y.F."/>
            <person name="Huang M.D."/>
            <person name="Li C.Y."/>
            <person name="Huang L."/>
            <person name="Wang Z.W."/>
            <person name="Zhao X."/>
            <person name="Zhong W.Y."/>
            <person name="Peng D.H."/>
            <person name="Ahmad S."/>
            <person name="Lan S."/>
            <person name="Zhang J.S."/>
            <person name="Tsai W.C."/>
            <person name="Van de Peer Y."/>
            <person name="Liu Z.J."/>
        </authorList>
    </citation>
    <scope>NUCLEOTIDE SEQUENCE</scope>
    <source>
        <strain evidence="6">CP</strain>
    </source>
</reference>
<evidence type="ECO:0000313" key="7">
    <source>
        <dbReference type="Proteomes" id="UP001180020"/>
    </source>
</evidence>
<dbReference type="EMBL" id="JAUJYO010000002">
    <property type="protein sequence ID" value="KAK1323336.1"/>
    <property type="molecule type" value="Genomic_DNA"/>
</dbReference>
<dbReference type="InterPro" id="IPR043132">
    <property type="entry name" value="BCAT-like_C"/>
</dbReference>
<keyword evidence="4" id="KW-0808">Transferase</keyword>
<reference evidence="6" key="2">
    <citation type="submission" date="2023-06" db="EMBL/GenBank/DDBJ databases">
        <authorList>
            <person name="Ma L."/>
            <person name="Liu K.-W."/>
            <person name="Li Z."/>
            <person name="Hsiao Y.-Y."/>
            <person name="Qi Y."/>
            <person name="Fu T."/>
            <person name="Tang G."/>
            <person name="Zhang D."/>
            <person name="Sun W.-H."/>
            <person name="Liu D.-K."/>
            <person name="Li Y."/>
            <person name="Chen G.-Z."/>
            <person name="Liu X.-D."/>
            <person name="Liao X.-Y."/>
            <person name="Jiang Y.-T."/>
            <person name="Yu X."/>
            <person name="Hao Y."/>
            <person name="Huang J."/>
            <person name="Zhao X.-W."/>
            <person name="Ke S."/>
            <person name="Chen Y.-Y."/>
            <person name="Wu W.-L."/>
            <person name="Hsu J.-L."/>
            <person name="Lin Y.-F."/>
            <person name="Huang M.-D."/>
            <person name="Li C.-Y."/>
            <person name="Huang L."/>
            <person name="Wang Z.-W."/>
            <person name="Zhao X."/>
            <person name="Zhong W.-Y."/>
            <person name="Peng D.-H."/>
            <person name="Ahmad S."/>
            <person name="Lan S."/>
            <person name="Zhang J.-S."/>
            <person name="Tsai W.-C."/>
            <person name="Van De Peer Y."/>
            <person name="Liu Z.-J."/>
        </authorList>
    </citation>
    <scope>NUCLEOTIDE SEQUENCE</scope>
    <source>
        <strain evidence="6">CP</strain>
        <tissue evidence="6">Leaves</tissue>
    </source>
</reference>
<evidence type="ECO:0000256" key="1">
    <source>
        <dbReference type="ARBA" id="ARBA00001933"/>
    </source>
</evidence>
<name>A0AAV9FBT9_ACOCL</name>
<gene>
    <name evidence="6" type="ORF">QJS10_CPA02g00050</name>
</gene>
<keyword evidence="3" id="KW-0032">Aminotransferase</keyword>
<comment type="similarity">
    <text evidence="2">Belongs to the class-IV pyridoxal-phosphate-dependent aminotransferase family.</text>
</comment>
<dbReference type="PANTHER" id="PTHR42825:SF29">
    <property type="entry name" value="BRANCHED-CHAIN-AMINO-ACID AMINOTRANSFERASE"/>
    <property type="match status" value="1"/>
</dbReference>
<accession>A0AAV9FBT9</accession>
<dbReference type="GO" id="GO:0009081">
    <property type="term" value="P:branched-chain amino acid metabolic process"/>
    <property type="evidence" value="ECO:0007669"/>
    <property type="project" value="InterPro"/>
</dbReference>
<evidence type="ECO:0000256" key="5">
    <source>
        <dbReference type="ARBA" id="ARBA00022898"/>
    </source>
</evidence>
<evidence type="ECO:0000256" key="3">
    <source>
        <dbReference type="ARBA" id="ARBA00022576"/>
    </source>
</evidence>
<evidence type="ECO:0000256" key="4">
    <source>
        <dbReference type="ARBA" id="ARBA00022679"/>
    </source>
</evidence>
<dbReference type="Gene3D" id="3.20.10.10">
    <property type="entry name" value="D-amino Acid Aminotransferase, subunit A, domain 2"/>
    <property type="match status" value="1"/>
</dbReference>
<dbReference type="InterPro" id="IPR036038">
    <property type="entry name" value="Aminotransferase-like"/>
</dbReference>
<organism evidence="6 7">
    <name type="scientific">Acorus calamus</name>
    <name type="common">Sweet flag</name>
    <dbReference type="NCBI Taxonomy" id="4465"/>
    <lineage>
        <taxon>Eukaryota</taxon>
        <taxon>Viridiplantae</taxon>
        <taxon>Streptophyta</taxon>
        <taxon>Embryophyta</taxon>
        <taxon>Tracheophyta</taxon>
        <taxon>Spermatophyta</taxon>
        <taxon>Magnoliopsida</taxon>
        <taxon>Liliopsida</taxon>
        <taxon>Acoraceae</taxon>
        <taxon>Acorus</taxon>
    </lineage>
</organism>
<keyword evidence="7" id="KW-1185">Reference proteome</keyword>
<evidence type="ECO:0000313" key="6">
    <source>
        <dbReference type="EMBL" id="KAK1323336.1"/>
    </source>
</evidence>